<dbReference type="AlphaFoldDB" id="A0A511YG14"/>
<dbReference type="EMBL" id="BJYI01000026">
    <property type="protein sequence ID" value="GEN74121.1"/>
    <property type="molecule type" value="Genomic_DNA"/>
</dbReference>
<protein>
    <submittedName>
        <fullName evidence="1">Uncharacterized protein</fullName>
    </submittedName>
</protein>
<dbReference type="Proteomes" id="UP000321150">
    <property type="component" value="Unassembled WGS sequence"/>
</dbReference>
<reference evidence="1 2" key="1">
    <citation type="submission" date="2019-07" db="EMBL/GenBank/DDBJ databases">
        <title>Whole genome shotgun sequence of Chryseobacterium lathyri NBRC 105250.</title>
        <authorList>
            <person name="Hosoyama A."/>
            <person name="Uohara A."/>
            <person name="Ohji S."/>
            <person name="Ichikawa N."/>
        </authorList>
    </citation>
    <scope>NUCLEOTIDE SEQUENCE [LARGE SCALE GENOMIC DNA]</scope>
    <source>
        <strain evidence="1 2">NBRC 105250</strain>
    </source>
</reference>
<gene>
    <name evidence="1" type="ORF">CLA01_41930</name>
</gene>
<proteinExistence type="predicted"/>
<dbReference type="RefSeq" id="WP_111960195.1">
    <property type="nucleotide sequence ID" value="NZ_BJYI01000026.1"/>
</dbReference>
<evidence type="ECO:0000313" key="1">
    <source>
        <dbReference type="EMBL" id="GEN74121.1"/>
    </source>
</evidence>
<name>A0A511YG14_9FLAO</name>
<evidence type="ECO:0000313" key="2">
    <source>
        <dbReference type="Proteomes" id="UP000321150"/>
    </source>
</evidence>
<dbReference type="OrthoDB" id="1268895at2"/>
<organism evidence="1 2">
    <name type="scientific">Chryseobacterium lathyri</name>
    <dbReference type="NCBI Taxonomy" id="395933"/>
    <lineage>
        <taxon>Bacteria</taxon>
        <taxon>Pseudomonadati</taxon>
        <taxon>Bacteroidota</taxon>
        <taxon>Flavobacteriia</taxon>
        <taxon>Flavobacteriales</taxon>
        <taxon>Weeksellaceae</taxon>
        <taxon>Chryseobacterium group</taxon>
        <taxon>Chryseobacterium</taxon>
    </lineage>
</organism>
<comment type="caution">
    <text evidence="1">The sequence shown here is derived from an EMBL/GenBank/DDBJ whole genome shotgun (WGS) entry which is preliminary data.</text>
</comment>
<sequence>MKEQANITIPTKIKHTVYRKIREDYDLRLKIAADTGKRESAIYLNAYRDSEKIENIFIIQSFQRHTGWTDGEIYEKDVQEIIDAI</sequence>
<accession>A0A511YG14</accession>